<evidence type="ECO:0000313" key="2">
    <source>
        <dbReference type="Proteomes" id="UP000295573"/>
    </source>
</evidence>
<sequence>MSLWIRIDTAETTSSTVYDTVKVQIVDGATTTTLATYSNLDRNSSYVQKTFNVLAYKGKTVTVRFLGQEDSSLQTSFVIDDVALTAG</sequence>
<dbReference type="AlphaFoldDB" id="A0A4R2IV82"/>
<name>A0A4R2IV82_9ACTN</name>
<comment type="caution">
    <text evidence="1">The sequence shown here is derived from an EMBL/GenBank/DDBJ whole genome shotgun (WGS) entry which is preliminary data.</text>
</comment>
<protein>
    <submittedName>
        <fullName evidence="1">Uncharacterized protein</fullName>
    </submittedName>
</protein>
<gene>
    <name evidence="1" type="ORF">EV646_104103</name>
</gene>
<dbReference type="RefSeq" id="WP_241995868.1">
    <property type="nucleotide sequence ID" value="NZ_SLWR01000004.1"/>
</dbReference>
<organism evidence="1 2">
    <name type="scientific">Kribbella antiqua</name>
    <dbReference type="NCBI Taxonomy" id="2512217"/>
    <lineage>
        <taxon>Bacteria</taxon>
        <taxon>Bacillati</taxon>
        <taxon>Actinomycetota</taxon>
        <taxon>Actinomycetes</taxon>
        <taxon>Propionibacteriales</taxon>
        <taxon>Kribbellaceae</taxon>
        <taxon>Kribbella</taxon>
    </lineage>
</organism>
<dbReference type="Proteomes" id="UP000295573">
    <property type="component" value="Unassembled WGS sequence"/>
</dbReference>
<keyword evidence="2" id="KW-1185">Reference proteome</keyword>
<accession>A0A4R2IV82</accession>
<dbReference type="EMBL" id="SLWR01000004">
    <property type="protein sequence ID" value="TCO48286.1"/>
    <property type="molecule type" value="Genomic_DNA"/>
</dbReference>
<proteinExistence type="predicted"/>
<reference evidence="1 2" key="1">
    <citation type="journal article" date="2015" name="Stand. Genomic Sci.">
        <title>Genomic Encyclopedia of Bacterial and Archaeal Type Strains, Phase III: the genomes of soil and plant-associated and newly described type strains.</title>
        <authorList>
            <person name="Whitman W.B."/>
            <person name="Woyke T."/>
            <person name="Klenk H.P."/>
            <person name="Zhou Y."/>
            <person name="Lilburn T.G."/>
            <person name="Beck B.J."/>
            <person name="De Vos P."/>
            <person name="Vandamme P."/>
            <person name="Eisen J.A."/>
            <person name="Garrity G."/>
            <person name="Hugenholtz P."/>
            <person name="Kyrpides N.C."/>
        </authorList>
    </citation>
    <scope>NUCLEOTIDE SEQUENCE [LARGE SCALE GENOMIC DNA]</scope>
    <source>
        <strain evidence="1 2">VKM Ac-2541</strain>
    </source>
</reference>
<evidence type="ECO:0000313" key="1">
    <source>
        <dbReference type="EMBL" id="TCO48286.1"/>
    </source>
</evidence>